<feature type="domain" description="Aldehyde oxidase/xanthine dehydrogenase a/b hammerhead" evidence="1">
    <location>
        <begin position="240"/>
        <end position="324"/>
    </location>
</feature>
<dbReference type="SUPFAM" id="SSF56003">
    <property type="entry name" value="Molybdenum cofactor-binding domain"/>
    <property type="match status" value="2"/>
</dbReference>
<proteinExistence type="predicted"/>
<dbReference type="SMART" id="SM01008">
    <property type="entry name" value="Ald_Xan_dh_C"/>
    <property type="match status" value="1"/>
</dbReference>
<dbReference type="AlphaFoldDB" id="A0A1I7BR31"/>
<dbReference type="InterPro" id="IPR008274">
    <property type="entry name" value="AldOxase/xan_DH_MoCoBD1"/>
</dbReference>
<evidence type="ECO:0000259" key="1">
    <source>
        <dbReference type="SMART" id="SM01008"/>
    </source>
</evidence>
<gene>
    <name evidence="2" type="ORF">SAMN05192563_100540</name>
</gene>
<dbReference type="InterPro" id="IPR036856">
    <property type="entry name" value="Ald_Oxase/Xan_DH_a/b_sf"/>
</dbReference>
<dbReference type="Gene3D" id="3.90.1170.50">
    <property type="entry name" value="Aldehyde oxidase/xanthine dehydrogenase, a/b hammerhead"/>
    <property type="match status" value="1"/>
</dbReference>
<dbReference type="GO" id="GO:0016491">
    <property type="term" value="F:oxidoreductase activity"/>
    <property type="evidence" value="ECO:0007669"/>
    <property type="project" value="InterPro"/>
</dbReference>
<dbReference type="Gene3D" id="3.30.365.10">
    <property type="entry name" value="Aldehyde oxidase/xanthine dehydrogenase, molybdopterin binding domain"/>
    <property type="match status" value="4"/>
</dbReference>
<evidence type="ECO:0000313" key="3">
    <source>
        <dbReference type="Proteomes" id="UP000198844"/>
    </source>
</evidence>
<dbReference type="RefSeq" id="WP_093634118.1">
    <property type="nucleotide sequence ID" value="NZ_FPBH01000005.1"/>
</dbReference>
<dbReference type="PANTHER" id="PTHR47495">
    <property type="entry name" value="ALDEHYDE DEHYDROGENASE"/>
    <property type="match status" value="1"/>
</dbReference>
<dbReference type="OrthoDB" id="9767994at2"/>
<protein>
    <submittedName>
        <fullName evidence="2">Isoquinoline 1-oxidoreductase, beta subunit</fullName>
    </submittedName>
</protein>
<dbReference type="Pfam" id="PF20256">
    <property type="entry name" value="MoCoBD_2"/>
    <property type="match status" value="2"/>
</dbReference>
<accession>A0A1I7BR31</accession>
<reference evidence="2 3" key="1">
    <citation type="submission" date="2016-10" db="EMBL/GenBank/DDBJ databases">
        <authorList>
            <person name="de Groot N.N."/>
        </authorList>
    </citation>
    <scope>NUCLEOTIDE SEQUENCE [LARGE SCALE GENOMIC DNA]</scope>
    <source>
        <strain evidence="2 3">LMG 27731</strain>
    </source>
</reference>
<dbReference type="InterPro" id="IPR046867">
    <property type="entry name" value="AldOxase/xan_DH_MoCoBD2"/>
</dbReference>
<name>A0A1I7BR31_9BURK</name>
<dbReference type="InterPro" id="IPR012368">
    <property type="entry name" value="OxRdtase_Mopterin-bd_su_IorB"/>
</dbReference>
<dbReference type="Proteomes" id="UP000198844">
    <property type="component" value="Unassembled WGS sequence"/>
</dbReference>
<dbReference type="PANTHER" id="PTHR47495:SF2">
    <property type="entry name" value="ALDEHYDE DEHYDROGENASE"/>
    <property type="match status" value="1"/>
</dbReference>
<evidence type="ECO:0000313" key="2">
    <source>
        <dbReference type="EMBL" id="SFT89634.1"/>
    </source>
</evidence>
<dbReference type="SUPFAM" id="SSF54665">
    <property type="entry name" value="CO dehydrogenase molybdoprotein N-domain-like"/>
    <property type="match status" value="1"/>
</dbReference>
<sequence length="798" mass="86609">MLARRTFLLGGASVAGLGVLAIGWSVSPSDDRLVPKTPLDTPDSNAALNGWLMIDTGNNVTIVMSKAEMGQGIHTGAAMLLAEELGADWSQVRIVDSPIDAIYTNRENLPRSLAIRPDDHSWEATTKEDFARLIARLLGTMVTGGSTSIVDLWKPMREAGASARMMLCSAAAKQWKVSVNQCEARSGRIICGPEQSVTFGELVDAAKLEPRPTHVTLKDKSSFTIIGQRFKRIEAQSKINGKAMFGIDAQPRDLLYASVTMCPTLGGTATGYDSSNVKNKEGVHAIFKFDPYNGGTGGVAVIAENPFIAMRTLCQLSYTWDHGPAAKVSDADISATLIKALDDNTHPRSFYKTGSVDEVLKESKPLEMQYKVPYLAHGTLEPVNCTAQVTDGGATIWVSTQIPMAARKAVAKSLNLSEDKVQVHQYLLGGGFGRRLEVDYIVQAVAIAGQAKGRPVQTIWPRAQDMTHDFYRPACVSRFKGALDSDGNLIAWKNESASQSINVEALPRAFGAPKFIFEVLKDITTAEGAFDQPYECKNISVTHNTVSLPIPVGNWRSVGHSYHAFFVESFIDEMATAAHKDPIQFRLDMLKKPEHQRHAEVLRQLIDFSGWHTPLKRDGKTARGVAMHESFGSIVAQVAEVQKHGDSFRVTRVFCMIDCGIAINPNLVEQQMESGIIFGLSAALQQQITIVQGQVQQKYFSDFPLVDMSTCPEIFTRVIQSGTEPQGVGEAGTPPIAPALANALFALTGTRFRSLPLMQPPVPCGGDIWCQSVLTGKPSSCIPPPTRPCSGYSGANTN</sequence>
<dbReference type="PIRSF" id="PIRSF036389">
    <property type="entry name" value="IOR_B"/>
    <property type="match status" value="1"/>
</dbReference>
<dbReference type="EMBL" id="FPBH01000005">
    <property type="protein sequence ID" value="SFT89634.1"/>
    <property type="molecule type" value="Genomic_DNA"/>
</dbReference>
<dbReference type="InterPro" id="IPR037165">
    <property type="entry name" value="AldOxase/xan_DH_Mopterin-bd_sf"/>
</dbReference>
<organism evidence="2 3">
    <name type="scientific">Paraburkholderia aspalathi</name>
    <dbReference type="NCBI Taxonomy" id="1324617"/>
    <lineage>
        <taxon>Bacteria</taxon>
        <taxon>Pseudomonadati</taxon>
        <taxon>Pseudomonadota</taxon>
        <taxon>Betaproteobacteria</taxon>
        <taxon>Burkholderiales</taxon>
        <taxon>Burkholderiaceae</taxon>
        <taxon>Paraburkholderia</taxon>
    </lineage>
</organism>
<dbReference type="InterPro" id="IPR000674">
    <property type="entry name" value="Ald_Oxase/Xan_DH_a/b"/>
</dbReference>
<dbReference type="InterPro" id="IPR052516">
    <property type="entry name" value="N-heterocyclic_Hydroxylase"/>
</dbReference>
<dbReference type="Pfam" id="PF02738">
    <property type="entry name" value="MoCoBD_1"/>
    <property type="match status" value="1"/>
</dbReference>